<dbReference type="PANTHER" id="PTHR30269:SF0">
    <property type="entry name" value="MEMBRANE TRANSPORTER PROTEIN YFCA-RELATED"/>
    <property type="match status" value="1"/>
</dbReference>
<sequence length="279" mass="29701">MRRQRLSAASFFCAATSLCIASQRVNEVVWYLLLIVAGFLAGVVNTIAGGGSFMTLPALMLFGLDPKIANGTNRVAVLFSSGAAVVTFHRHGHLDRELANRLTFPTMLGVPVGAWLAVYLPPDAFEPVFGAIFLVMAVVLMLNPKRIAAANVGSVSSRRWIKPVFFAIGIYVGFIQAGMGILILLAMSLTNSGDLVASNAVKNWIGFLVTLAATVMFAIYGLIDWLPGLVMAVGNVIGGVVGAKLAIKKGNRLIFGFLIVVMIATGLKLIVTSVYQWLG</sequence>
<keyword evidence="3" id="KW-0813">Transport</keyword>
<evidence type="ECO:0000313" key="9">
    <source>
        <dbReference type="EMBL" id="QDV88403.1"/>
    </source>
</evidence>
<keyword evidence="10" id="KW-1185">Reference proteome</keyword>
<keyword evidence="4 8" id="KW-1003">Cell membrane</keyword>
<name>A0ABX5Y294_9BACT</name>
<gene>
    <name evidence="9" type="ORF">TBK1r_74350</name>
</gene>
<evidence type="ECO:0000256" key="4">
    <source>
        <dbReference type="ARBA" id="ARBA00022475"/>
    </source>
</evidence>
<protein>
    <recommendedName>
        <fullName evidence="8">Probable membrane transporter protein</fullName>
    </recommendedName>
</protein>
<reference evidence="9 10" key="1">
    <citation type="submission" date="2019-02" db="EMBL/GenBank/DDBJ databases">
        <title>Deep-cultivation of Planctomycetes and their phenomic and genomic characterization uncovers novel biology.</title>
        <authorList>
            <person name="Wiegand S."/>
            <person name="Jogler M."/>
            <person name="Boedeker C."/>
            <person name="Pinto D."/>
            <person name="Vollmers J."/>
            <person name="Rivas-Marin E."/>
            <person name="Kohn T."/>
            <person name="Peeters S.H."/>
            <person name="Heuer A."/>
            <person name="Rast P."/>
            <person name="Oberbeckmann S."/>
            <person name="Bunk B."/>
            <person name="Jeske O."/>
            <person name="Meyerdierks A."/>
            <person name="Storesund J.E."/>
            <person name="Kallscheuer N."/>
            <person name="Luecker S."/>
            <person name="Lage O.M."/>
            <person name="Pohl T."/>
            <person name="Merkel B.J."/>
            <person name="Hornburger P."/>
            <person name="Mueller R.-W."/>
            <person name="Bruemmer F."/>
            <person name="Labrenz M."/>
            <person name="Spormann A.M."/>
            <person name="Op den Camp H."/>
            <person name="Overmann J."/>
            <person name="Amann R."/>
            <person name="Jetten M.S.M."/>
            <person name="Mascher T."/>
            <person name="Medema M.H."/>
            <person name="Devos D.P."/>
            <person name="Kaster A.-K."/>
            <person name="Ovreas L."/>
            <person name="Rohde M."/>
            <person name="Galperin M.Y."/>
            <person name="Jogler C."/>
        </authorList>
    </citation>
    <scope>NUCLEOTIDE SEQUENCE [LARGE SCALE GENOMIC DNA]</scope>
    <source>
        <strain evidence="9 10">TBK1r</strain>
    </source>
</reference>
<evidence type="ECO:0000256" key="7">
    <source>
        <dbReference type="ARBA" id="ARBA00023136"/>
    </source>
</evidence>
<feature type="transmembrane region" description="Helical" evidence="8">
    <location>
        <begin position="124"/>
        <end position="143"/>
    </location>
</feature>
<dbReference type="PANTHER" id="PTHR30269">
    <property type="entry name" value="TRANSMEMBRANE PROTEIN YFCA"/>
    <property type="match status" value="1"/>
</dbReference>
<feature type="transmembrane region" description="Helical" evidence="8">
    <location>
        <begin position="253"/>
        <end position="278"/>
    </location>
</feature>
<dbReference type="InterPro" id="IPR052017">
    <property type="entry name" value="TSUP"/>
</dbReference>
<comment type="subcellular location">
    <subcellularLocation>
        <location evidence="1 8">Cell membrane</location>
        <topology evidence="1 8">Multi-pass membrane protein</topology>
    </subcellularLocation>
</comment>
<dbReference type="EMBL" id="CP036432">
    <property type="protein sequence ID" value="QDV88403.1"/>
    <property type="molecule type" value="Genomic_DNA"/>
</dbReference>
<evidence type="ECO:0000256" key="6">
    <source>
        <dbReference type="ARBA" id="ARBA00022989"/>
    </source>
</evidence>
<dbReference type="InterPro" id="IPR002781">
    <property type="entry name" value="TM_pro_TauE-like"/>
</dbReference>
<feature type="transmembrane region" description="Helical" evidence="8">
    <location>
        <begin position="164"/>
        <end position="184"/>
    </location>
</feature>
<accession>A0ABX5Y294</accession>
<comment type="similarity">
    <text evidence="2 8">Belongs to the 4-toluene sulfonate uptake permease (TSUP) (TC 2.A.102) family.</text>
</comment>
<keyword evidence="6 8" id="KW-1133">Transmembrane helix</keyword>
<dbReference type="Pfam" id="PF01925">
    <property type="entry name" value="TauE"/>
    <property type="match status" value="1"/>
</dbReference>
<evidence type="ECO:0000256" key="8">
    <source>
        <dbReference type="RuleBase" id="RU363041"/>
    </source>
</evidence>
<evidence type="ECO:0000256" key="3">
    <source>
        <dbReference type="ARBA" id="ARBA00022448"/>
    </source>
</evidence>
<evidence type="ECO:0000256" key="1">
    <source>
        <dbReference type="ARBA" id="ARBA00004651"/>
    </source>
</evidence>
<evidence type="ECO:0000256" key="5">
    <source>
        <dbReference type="ARBA" id="ARBA00022692"/>
    </source>
</evidence>
<keyword evidence="7 8" id="KW-0472">Membrane</keyword>
<proteinExistence type="inferred from homology"/>
<feature type="transmembrane region" description="Helical" evidence="8">
    <location>
        <begin position="31"/>
        <end position="64"/>
    </location>
</feature>
<feature type="transmembrane region" description="Helical" evidence="8">
    <location>
        <begin position="98"/>
        <end position="118"/>
    </location>
</feature>
<evidence type="ECO:0000256" key="2">
    <source>
        <dbReference type="ARBA" id="ARBA00009142"/>
    </source>
</evidence>
<dbReference type="Proteomes" id="UP000318081">
    <property type="component" value="Chromosome"/>
</dbReference>
<evidence type="ECO:0000313" key="10">
    <source>
        <dbReference type="Proteomes" id="UP000318081"/>
    </source>
</evidence>
<feature type="transmembrane region" description="Helical" evidence="8">
    <location>
        <begin position="204"/>
        <end position="222"/>
    </location>
</feature>
<organism evidence="9 10">
    <name type="scientific">Stieleria magnilauensis</name>
    <dbReference type="NCBI Taxonomy" id="2527963"/>
    <lineage>
        <taxon>Bacteria</taxon>
        <taxon>Pseudomonadati</taxon>
        <taxon>Planctomycetota</taxon>
        <taxon>Planctomycetia</taxon>
        <taxon>Pirellulales</taxon>
        <taxon>Pirellulaceae</taxon>
        <taxon>Stieleria</taxon>
    </lineage>
</organism>
<keyword evidence="5 8" id="KW-0812">Transmembrane</keyword>